<comment type="caution">
    <text evidence="1">The sequence shown here is derived from an EMBL/GenBank/DDBJ whole genome shotgun (WGS) entry which is preliminary data.</text>
</comment>
<dbReference type="AlphaFoldDB" id="A0A7W5H5R5"/>
<sequence>MPNVDGTGPVPFGCKTDLNGDLCATRQCEFWLVERLLALDVGTGPVPTTRGCLEMGRICSRLICVKANRLRDLVDAERRRHGPRAVRV</sequence>
<evidence type="ECO:0000313" key="2">
    <source>
        <dbReference type="Proteomes" id="UP000536179"/>
    </source>
</evidence>
<evidence type="ECO:0000313" key="1">
    <source>
        <dbReference type="EMBL" id="MBB3207772.1"/>
    </source>
</evidence>
<gene>
    <name evidence="1" type="ORF">FHS27_003599</name>
</gene>
<keyword evidence="2" id="KW-1185">Reference proteome</keyword>
<name>A0A7W5H5R5_9BACT</name>
<dbReference type="Proteomes" id="UP000536179">
    <property type="component" value="Unassembled WGS sequence"/>
</dbReference>
<organism evidence="1 2">
    <name type="scientific">Aporhodopirellula rubra</name>
    <dbReference type="NCBI Taxonomy" id="980271"/>
    <lineage>
        <taxon>Bacteria</taxon>
        <taxon>Pseudomonadati</taxon>
        <taxon>Planctomycetota</taxon>
        <taxon>Planctomycetia</taxon>
        <taxon>Pirellulales</taxon>
        <taxon>Pirellulaceae</taxon>
        <taxon>Aporhodopirellula</taxon>
    </lineage>
</organism>
<proteinExistence type="predicted"/>
<protein>
    <submittedName>
        <fullName evidence="1">Uncharacterized protein</fullName>
    </submittedName>
</protein>
<accession>A0A7W5H5R5</accession>
<reference evidence="1 2" key="1">
    <citation type="submission" date="2020-08" db="EMBL/GenBank/DDBJ databases">
        <title>Genomic Encyclopedia of Type Strains, Phase III (KMG-III): the genomes of soil and plant-associated and newly described type strains.</title>
        <authorList>
            <person name="Whitman W."/>
        </authorList>
    </citation>
    <scope>NUCLEOTIDE SEQUENCE [LARGE SCALE GENOMIC DNA]</scope>
    <source>
        <strain evidence="1 2">CECT 8075</strain>
    </source>
</reference>
<dbReference type="EMBL" id="JACHXU010000012">
    <property type="protein sequence ID" value="MBB3207772.1"/>
    <property type="molecule type" value="Genomic_DNA"/>
</dbReference>